<dbReference type="InterPro" id="IPR013783">
    <property type="entry name" value="Ig-like_fold"/>
</dbReference>
<dbReference type="SUPFAM" id="SSF48726">
    <property type="entry name" value="Immunoglobulin"/>
    <property type="match status" value="1"/>
</dbReference>
<feature type="non-terminal residue" evidence="2">
    <location>
        <position position="1"/>
    </location>
</feature>
<comment type="caution">
    <text evidence="2">The sequence shown here is derived from an EMBL/GenBank/DDBJ whole genome shotgun (WGS) entry which is preliminary data.</text>
</comment>
<gene>
    <name evidence="2" type="ORF">CEXT_582091</name>
</gene>
<feature type="compositionally biased region" description="Basic and acidic residues" evidence="1">
    <location>
        <begin position="19"/>
        <end position="33"/>
    </location>
</feature>
<proteinExistence type="predicted"/>
<dbReference type="Proteomes" id="UP001054945">
    <property type="component" value="Unassembled WGS sequence"/>
</dbReference>
<accession>A0AAV4MK23</accession>
<dbReference type="AlphaFoldDB" id="A0AAV4MK23"/>
<evidence type="ECO:0000313" key="3">
    <source>
        <dbReference type="Proteomes" id="UP001054945"/>
    </source>
</evidence>
<dbReference type="EMBL" id="BPLR01002268">
    <property type="protein sequence ID" value="GIX71937.1"/>
    <property type="molecule type" value="Genomic_DNA"/>
</dbReference>
<protein>
    <recommendedName>
        <fullName evidence="4">Ig-like domain-containing protein</fullName>
    </recommendedName>
</protein>
<sequence length="193" mass="21704">PRVGAHHHQEHRPVRRPAHRDGLRECGFETERPDHVVAERHAAVLALRNRPRQRHLLHPPPAAQAPAPPQPPTVQGRQPQALQQPPGRRPIAQYHVHTSGLPPPDQGRGGPAAQGGRLRAAGVRRGCQPPVLKVGWLFNDLPLSHNESRTDIVSGSTLVFKRLARQNRGRYRCYAFNEEGRGRQRRTRPQHQP</sequence>
<reference evidence="2 3" key="1">
    <citation type="submission" date="2021-06" db="EMBL/GenBank/DDBJ databases">
        <title>Caerostris extrusa draft genome.</title>
        <authorList>
            <person name="Kono N."/>
            <person name="Arakawa K."/>
        </authorList>
    </citation>
    <scope>NUCLEOTIDE SEQUENCE [LARGE SCALE GENOMIC DNA]</scope>
</reference>
<evidence type="ECO:0008006" key="4">
    <source>
        <dbReference type="Google" id="ProtNLM"/>
    </source>
</evidence>
<feature type="region of interest" description="Disordered" evidence="1">
    <location>
        <begin position="1"/>
        <end position="33"/>
    </location>
</feature>
<dbReference type="Gene3D" id="2.60.40.10">
    <property type="entry name" value="Immunoglobulins"/>
    <property type="match status" value="1"/>
</dbReference>
<name>A0AAV4MK23_CAEEX</name>
<organism evidence="2 3">
    <name type="scientific">Caerostris extrusa</name>
    <name type="common">Bark spider</name>
    <name type="synonym">Caerostris bankana</name>
    <dbReference type="NCBI Taxonomy" id="172846"/>
    <lineage>
        <taxon>Eukaryota</taxon>
        <taxon>Metazoa</taxon>
        <taxon>Ecdysozoa</taxon>
        <taxon>Arthropoda</taxon>
        <taxon>Chelicerata</taxon>
        <taxon>Arachnida</taxon>
        <taxon>Araneae</taxon>
        <taxon>Araneomorphae</taxon>
        <taxon>Entelegynae</taxon>
        <taxon>Araneoidea</taxon>
        <taxon>Araneidae</taxon>
        <taxon>Caerostris</taxon>
    </lineage>
</organism>
<evidence type="ECO:0000256" key="1">
    <source>
        <dbReference type="SAM" id="MobiDB-lite"/>
    </source>
</evidence>
<dbReference type="InterPro" id="IPR036179">
    <property type="entry name" value="Ig-like_dom_sf"/>
</dbReference>
<feature type="compositionally biased region" description="Pro residues" evidence="1">
    <location>
        <begin position="58"/>
        <end position="72"/>
    </location>
</feature>
<evidence type="ECO:0000313" key="2">
    <source>
        <dbReference type="EMBL" id="GIX71937.1"/>
    </source>
</evidence>
<dbReference type="CDD" id="cd00096">
    <property type="entry name" value="Ig"/>
    <property type="match status" value="1"/>
</dbReference>
<feature type="compositionally biased region" description="Polar residues" evidence="1">
    <location>
        <begin position="73"/>
        <end position="83"/>
    </location>
</feature>
<feature type="region of interest" description="Disordered" evidence="1">
    <location>
        <begin position="45"/>
        <end position="121"/>
    </location>
</feature>
<keyword evidence="3" id="KW-1185">Reference proteome</keyword>
<feature type="compositionally biased region" description="Basic residues" evidence="1">
    <location>
        <begin position="1"/>
        <end position="18"/>
    </location>
</feature>